<comment type="caution">
    <text evidence="2">The sequence shown here is derived from an EMBL/GenBank/DDBJ whole genome shotgun (WGS) entry which is preliminary data.</text>
</comment>
<dbReference type="EMBL" id="JANAVB010017196">
    <property type="protein sequence ID" value="KAJ6830910.1"/>
    <property type="molecule type" value="Genomic_DNA"/>
</dbReference>
<evidence type="ECO:0000313" key="3">
    <source>
        <dbReference type="Proteomes" id="UP001140949"/>
    </source>
</evidence>
<gene>
    <name evidence="2" type="ORF">M6B38_352765</name>
</gene>
<organism evidence="2 3">
    <name type="scientific">Iris pallida</name>
    <name type="common">Sweet iris</name>
    <dbReference type="NCBI Taxonomy" id="29817"/>
    <lineage>
        <taxon>Eukaryota</taxon>
        <taxon>Viridiplantae</taxon>
        <taxon>Streptophyta</taxon>
        <taxon>Embryophyta</taxon>
        <taxon>Tracheophyta</taxon>
        <taxon>Spermatophyta</taxon>
        <taxon>Magnoliopsida</taxon>
        <taxon>Liliopsida</taxon>
        <taxon>Asparagales</taxon>
        <taxon>Iridaceae</taxon>
        <taxon>Iridoideae</taxon>
        <taxon>Irideae</taxon>
        <taxon>Iris</taxon>
    </lineage>
</organism>
<keyword evidence="3" id="KW-1185">Reference proteome</keyword>
<reference evidence="2" key="2">
    <citation type="submission" date="2023-04" db="EMBL/GenBank/DDBJ databases">
        <authorList>
            <person name="Bruccoleri R.E."/>
            <person name="Oakeley E.J."/>
            <person name="Faust A.-M."/>
            <person name="Dessus-Babus S."/>
            <person name="Altorfer M."/>
            <person name="Burckhardt D."/>
            <person name="Oertli M."/>
            <person name="Naumann U."/>
            <person name="Petersen F."/>
            <person name="Wong J."/>
        </authorList>
    </citation>
    <scope>NUCLEOTIDE SEQUENCE</scope>
    <source>
        <strain evidence="2">GSM-AAB239-AS_SAM_17_03QT</strain>
        <tissue evidence="2">Leaf</tissue>
    </source>
</reference>
<protein>
    <submittedName>
        <fullName evidence="2">Protein ECERIFERUM 26-like</fullName>
    </submittedName>
</protein>
<evidence type="ECO:0000256" key="1">
    <source>
        <dbReference type="SAM" id="MobiDB-lite"/>
    </source>
</evidence>
<dbReference type="Proteomes" id="UP001140949">
    <property type="component" value="Unassembled WGS sequence"/>
</dbReference>
<feature type="region of interest" description="Disordered" evidence="1">
    <location>
        <begin position="21"/>
        <end position="42"/>
    </location>
</feature>
<proteinExistence type="predicted"/>
<dbReference type="AlphaFoldDB" id="A0AAX6GQ95"/>
<accession>A0AAX6GQ95</accession>
<reference evidence="2" key="1">
    <citation type="journal article" date="2023" name="GigaByte">
        <title>Genome assembly of the bearded iris, Iris pallida Lam.</title>
        <authorList>
            <person name="Bruccoleri R.E."/>
            <person name="Oakeley E.J."/>
            <person name="Faust A.M.E."/>
            <person name="Altorfer M."/>
            <person name="Dessus-Babus S."/>
            <person name="Burckhardt D."/>
            <person name="Oertli M."/>
            <person name="Naumann U."/>
            <person name="Petersen F."/>
            <person name="Wong J."/>
        </authorList>
    </citation>
    <scope>NUCLEOTIDE SEQUENCE</scope>
    <source>
        <strain evidence="2">GSM-AAB239-AS_SAM_17_03QT</strain>
    </source>
</reference>
<feature type="compositionally biased region" description="Basic and acidic residues" evidence="1">
    <location>
        <begin position="69"/>
        <end position="80"/>
    </location>
</feature>
<name>A0AAX6GQ95_IRIPA</name>
<evidence type="ECO:0000313" key="2">
    <source>
        <dbReference type="EMBL" id="KAJ6830910.1"/>
    </source>
</evidence>
<feature type="region of interest" description="Disordered" evidence="1">
    <location>
        <begin position="60"/>
        <end position="90"/>
    </location>
</feature>
<sequence length="90" mass="10325">MGPPRRVLPDPSHHLPEVVQRQEQRILQQSRSPLPERQPHDRLARLEIVQDPQVVELHRSRGPCRRAGSRYDRACRDRGAEPAAGERVGI</sequence>